<name>A0A2Z4FPX3_9DELT</name>
<dbReference type="InterPro" id="IPR044492">
    <property type="entry name" value="P_typ_ATPase_HD_dom"/>
</dbReference>
<keyword evidence="8 15" id="KW-0547">Nucleotide-binding</keyword>
<evidence type="ECO:0000256" key="12">
    <source>
        <dbReference type="ARBA" id="ARBA00022989"/>
    </source>
</evidence>
<dbReference type="InterPro" id="IPR036163">
    <property type="entry name" value="HMA_dom_sf"/>
</dbReference>
<keyword evidence="11" id="KW-1278">Translocase</keyword>
<feature type="transmembrane region" description="Helical" evidence="15">
    <location>
        <begin position="438"/>
        <end position="461"/>
    </location>
</feature>
<evidence type="ECO:0000256" key="8">
    <source>
        <dbReference type="ARBA" id="ARBA00022741"/>
    </source>
</evidence>
<keyword evidence="14 15" id="KW-0472">Membrane</keyword>
<dbReference type="InterPro" id="IPR001757">
    <property type="entry name" value="P_typ_ATPase"/>
</dbReference>
<dbReference type="RefSeq" id="WP_111336257.1">
    <property type="nucleotide sequence ID" value="NZ_CP030032.1"/>
</dbReference>
<dbReference type="Gene3D" id="3.40.1110.10">
    <property type="entry name" value="Calcium-transporting ATPase, cytoplasmic domain N"/>
    <property type="match status" value="1"/>
</dbReference>
<dbReference type="GO" id="GO:0043682">
    <property type="term" value="F:P-type divalent copper transporter activity"/>
    <property type="evidence" value="ECO:0007669"/>
    <property type="project" value="TreeGrafter"/>
</dbReference>
<dbReference type="InterPro" id="IPR023298">
    <property type="entry name" value="ATPase_P-typ_TM_dom_sf"/>
</dbReference>
<evidence type="ECO:0000256" key="14">
    <source>
        <dbReference type="ARBA" id="ARBA00023136"/>
    </source>
</evidence>
<feature type="transmembrane region" description="Helical" evidence="15">
    <location>
        <begin position="788"/>
        <end position="821"/>
    </location>
</feature>
<dbReference type="NCBIfam" id="TIGR01494">
    <property type="entry name" value="ATPase_P-type"/>
    <property type="match status" value="1"/>
</dbReference>
<dbReference type="NCBIfam" id="TIGR01525">
    <property type="entry name" value="ATPase-IB_hvy"/>
    <property type="match status" value="1"/>
</dbReference>
<dbReference type="SUPFAM" id="SSF81653">
    <property type="entry name" value="Calcium ATPase, transduction domain A"/>
    <property type="match status" value="1"/>
</dbReference>
<dbReference type="SUPFAM" id="SSF55008">
    <property type="entry name" value="HMA, heavy metal-associated domain"/>
    <property type="match status" value="1"/>
</dbReference>
<gene>
    <name evidence="18" type="ORF">DN745_15665</name>
</gene>
<evidence type="ECO:0000256" key="6">
    <source>
        <dbReference type="ARBA" id="ARBA00022692"/>
    </source>
</evidence>
<dbReference type="SFLD" id="SFLDS00003">
    <property type="entry name" value="Haloacid_Dehalogenase"/>
    <property type="match status" value="1"/>
</dbReference>
<keyword evidence="19" id="KW-1185">Reference proteome</keyword>
<feature type="domain" description="Putative metal-binding" evidence="17">
    <location>
        <begin position="10"/>
        <end position="80"/>
    </location>
</feature>
<dbReference type="Pfam" id="PF00122">
    <property type="entry name" value="E1-E2_ATPase"/>
    <property type="match status" value="1"/>
</dbReference>
<evidence type="ECO:0000256" key="15">
    <source>
        <dbReference type="RuleBase" id="RU362081"/>
    </source>
</evidence>
<accession>A0A2Z4FPX3</accession>
<keyword evidence="6 15" id="KW-0812">Transmembrane</keyword>
<feature type="transmembrane region" description="Helical" evidence="15">
    <location>
        <begin position="211"/>
        <end position="231"/>
    </location>
</feature>
<feature type="transmembrane region" description="Helical" evidence="15">
    <location>
        <begin position="467"/>
        <end position="490"/>
    </location>
</feature>
<evidence type="ECO:0000256" key="13">
    <source>
        <dbReference type="ARBA" id="ARBA00023065"/>
    </source>
</evidence>
<keyword evidence="9 15" id="KW-0067">ATP-binding</keyword>
<dbReference type="EMBL" id="CP030032">
    <property type="protein sequence ID" value="AWV90674.1"/>
    <property type="molecule type" value="Genomic_DNA"/>
</dbReference>
<evidence type="ECO:0000256" key="11">
    <source>
        <dbReference type="ARBA" id="ARBA00022967"/>
    </source>
</evidence>
<reference evidence="18 19" key="1">
    <citation type="submission" date="2018-06" db="EMBL/GenBank/DDBJ databases">
        <title>Lujinxingia sediminis gen. nov. sp. nov., a new facultative anaerobic member of the class Deltaproteobacteria, and proposal of Lujinxingaceae fam. nov.</title>
        <authorList>
            <person name="Guo L.-Y."/>
            <person name="Li C.-M."/>
            <person name="Wang S."/>
            <person name="Du Z.-J."/>
        </authorList>
    </citation>
    <scope>NUCLEOTIDE SEQUENCE [LARGE SCALE GENOMIC DNA]</scope>
    <source>
        <strain evidence="18 19">FA350</strain>
    </source>
</reference>
<keyword evidence="12 15" id="KW-1133">Transmembrane helix</keyword>
<evidence type="ECO:0000256" key="1">
    <source>
        <dbReference type="ARBA" id="ARBA00004651"/>
    </source>
</evidence>
<evidence type="ECO:0000256" key="2">
    <source>
        <dbReference type="ARBA" id="ARBA00006024"/>
    </source>
</evidence>
<evidence type="ECO:0000259" key="16">
    <source>
        <dbReference type="Pfam" id="PF00122"/>
    </source>
</evidence>
<dbReference type="OrthoDB" id="2490525at2"/>
<dbReference type="GO" id="GO:0016887">
    <property type="term" value="F:ATP hydrolysis activity"/>
    <property type="evidence" value="ECO:0007669"/>
    <property type="project" value="InterPro"/>
</dbReference>
<dbReference type="SUPFAM" id="SSF81665">
    <property type="entry name" value="Calcium ATPase, transmembrane domain M"/>
    <property type="match status" value="1"/>
</dbReference>
<feature type="transmembrane region" description="Helical" evidence="15">
    <location>
        <begin position="180"/>
        <end position="199"/>
    </location>
</feature>
<dbReference type="Gene3D" id="2.70.150.10">
    <property type="entry name" value="Calcium-transporting ATPase, cytoplasmic transduction domain A"/>
    <property type="match status" value="1"/>
</dbReference>
<dbReference type="AlphaFoldDB" id="A0A2Z4FPX3"/>
<dbReference type="SUPFAM" id="SSF56784">
    <property type="entry name" value="HAD-like"/>
    <property type="match status" value="1"/>
</dbReference>
<evidence type="ECO:0000256" key="4">
    <source>
        <dbReference type="ARBA" id="ARBA00022475"/>
    </source>
</evidence>
<evidence type="ECO:0000313" key="19">
    <source>
        <dbReference type="Proteomes" id="UP000249799"/>
    </source>
</evidence>
<keyword evidence="5" id="KW-0597">Phosphoprotein</keyword>
<comment type="similarity">
    <text evidence="2 15">Belongs to the cation transport ATPase (P-type) (TC 3.A.3) family. Type IB subfamily.</text>
</comment>
<dbReference type="GO" id="GO:0005886">
    <property type="term" value="C:plasma membrane"/>
    <property type="evidence" value="ECO:0007669"/>
    <property type="project" value="UniProtKB-SubCell"/>
</dbReference>
<evidence type="ECO:0000256" key="7">
    <source>
        <dbReference type="ARBA" id="ARBA00022723"/>
    </source>
</evidence>
<organism evidence="18 19">
    <name type="scientific">Bradymonas sediminis</name>
    <dbReference type="NCBI Taxonomy" id="1548548"/>
    <lineage>
        <taxon>Bacteria</taxon>
        <taxon>Deltaproteobacteria</taxon>
        <taxon>Bradymonadales</taxon>
        <taxon>Bradymonadaceae</taxon>
        <taxon>Bradymonas</taxon>
    </lineage>
</organism>
<dbReference type="Gene3D" id="3.40.50.1000">
    <property type="entry name" value="HAD superfamily/HAD-like"/>
    <property type="match status" value="1"/>
</dbReference>
<dbReference type="InterPro" id="IPR059000">
    <property type="entry name" value="ATPase_P-type_domA"/>
</dbReference>
<dbReference type="InterPro" id="IPR023214">
    <property type="entry name" value="HAD_sf"/>
</dbReference>
<evidence type="ECO:0000259" key="17">
    <source>
        <dbReference type="Pfam" id="PF12156"/>
    </source>
</evidence>
<evidence type="ECO:0000256" key="5">
    <source>
        <dbReference type="ARBA" id="ARBA00022553"/>
    </source>
</evidence>
<dbReference type="InterPro" id="IPR027256">
    <property type="entry name" value="P-typ_ATPase_IB"/>
</dbReference>
<keyword evidence="3" id="KW-0813">Transport</keyword>
<keyword evidence="13" id="KW-0406">Ion transport</keyword>
<feature type="domain" description="P-type ATPase A" evidence="16">
    <location>
        <begin position="322"/>
        <end position="422"/>
    </location>
</feature>
<evidence type="ECO:0000313" key="18">
    <source>
        <dbReference type="EMBL" id="AWV90674.1"/>
    </source>
</evidence>
<dbReference type="InterPro" id="IPR021993">
    <property type="entry name" value="ATPase-cat-bd"/>
</dbReference>
<dbReference type="InterPro" id="IPR036412">
    <property type="entry name" value="HAD-like_sf"/>
</dbReference>
<proteinExistence type="inferred from homology"/>
<dbReference type="Pfam" id="PF00702">
    <property type="entry name" value="Hydrolase"/>
    <property type="match status" value="1"/>
</dbReference>
<dbReference type="GO" id="GO:0005507">
    <property type="term" value="F:copper ion binding"/>
    <property type="evidence" value="ECO:0007669"/>
    <property type="project" value="TreeGrafter"/>
</dbReference>
<feature type="transmembrane region" description="Helical" evidence="15">
    <location>
        <begin position="286"/>
        <end position="304"/>
    </location>
</feature>
<evidence type="ECO:0000256" key="9">
    <source>
        <dbReference type="ARBA" id="ARBA00022840"/>
    </source>
</evidence>
<dbReference type="PRINTS" id="PR00119">
    <property type="entry name" value="CATATPASE"/>
</dbReference>
<keyword evidence="7 15" id="KW-0479">Metal-binding</keyword>
<protein>
    <submittedName>
        <fullName evidence="18">Uncharacterized protein</fullName>
    </submittedName>
</protein>
<dbReference type="Pfam" id="PF12156">
    <property type="entry name" value="ATPase-cat_bd"/>
    <property type="match status" value="1"/>
</dbReference>
<dbReference type="KEGG" id="bsed:DN745_15665"/>
<dbReference type="InterPro" id="IPR018303">
    <property type="entry name" value="ATPase_P-typ_P_site"/>
</dbReference>
<dbReference type="InterPro" id="IPR008250">
    <property type="entry name" value="ATPase_P-typ_transduc_dom_A_sf"/>
</dbReference>
<keyword evidence="10" id="KW-0460">Magnesium</keyword>
<dbReference type="Gene3D" id="3.30.70.100">
    <property type="match status" value="1"/>
</dbReference>
<dbReference type="PANTHER" id="PTHR43520:SF5">
    <property type="entry name" value="CATION-TRANSPORTING P-TYPE ATPASE-RELATED"/>
    <property type="match status" value="1"/>
</dbReference>
<evidence type="ECO:0000256" key="3">
    <source>
        <dbReference type="ARBA" id="ARBA00022448"/>
    </source>
</evidence>
<keyword evidence="4 15" id="KW-1003">Cell membrane</keyword>
<dbReference type="PROSITE" id="PS00154">
    <property type="entry name" value="ATPASE_E1_E2"/>
    <property type="match status" value="1"/>
</dbReference>
<feature type="transmembrane region" description="Helical" evidence="15">
    <location>
        <begin position="262"/>
        <end position="280"/>
    </location>
</feature>
<dbReference type="Proteomes" id="UP000249799">
    <property type="component" value="Chromosome"/>
</dbReference>
<evidence type="ECO:0000256" key="10">
    <source>
        <dbReference type="ARBA" id="ARBA00022842"/>
    </source>
</evidence>
<dbReference type="SFLD" id="SFLDF00027">
    <property type="entry name" value="p-type_atpase"/>
    <property type="match status" value="1"/>
</dbReference>
<dbReference type="GO" id="GO:0005524">
    <property type="term" value="F:ATP binding"/>
    <property type="evidence" value="ECO:0007669"/>
    <property type="project" value="UniProtKB-UniRule"/>
</dbReference>
<dbReference type="PANTHER" id="PTHR43520">
    <property type="entry name" value="ATP7, ISOFORM B"/>
    <property type="match status" value="1"/>
</dbReference>
<comment type="subcellular location">
    <subcellularLocation>
        <location evidence="1">Cell membrane</location>
        <topology evidence="1">Multi-pass membrane protein</topology>
    </subcellularLocation>
</comment>
<dbReference type="InterPro" id="IPR023299">
    <property type="entry name" value="ATPase_P-typ_cyto_dom_N"/>
</dbReference>
<dbReference type="SFLD" id="SFLDG00002">
    <property type="entry name" value="C1.7:_P-type_atpase_like"/>
    <property type="match status" value="1"/>
</dbReference>
<sequence>MNKPSPMTPCAHCGLPAPRREDDEPAFCCVGCEAVYHAIHEGGLENFYQFQGMGALGETPRGVERGQQGFAYLDDPAFIESQTELMPDGSRRVKMHLEGVHCAGCVWLTEKMPTAIDGVLDSRLSLSRGRLELNWDPDKVKLSDAARWLAKFGYMPHPLSADRLGGAGEAERALLKRVGVSWAISGNIMIMAVAGYGGLNMVQDPGLAGLMRWASLLLASISMIYGGGVFFRRAWASLRAPAFAAQPGAPRVSRWTHLSMDVPIALGLLVGWLHSAVATFSGVGDVWFDSLAVLIAALLTARWLQMRGQRFAGEATDRLLSLLPTTARRIGEDGAIEEILADQLQARDRIEVRAGDVVPADGIVELGASSLHRAIVTGESRPEPVGPGEAIEAGVTNLGAVLTIRVEATGQDTHVGRLMRWVEEGDRRRAPVVQLADTLGGIFVLVVLIAAAITGGVWAMIAPEQAIAHVVALLVISCPCALGMATPLALTVGVGRAARQGIFIKHDDVLQSLARATHIIFDKTGTLTEGRMTVAECVGDEQAAFAAANLEMQSTHPIARALVAWAHQNAPVWPPAHLAEDVEEVIGAGILGRIGGQEVAVGRLDWLLERGNQTDKIARWRQLEVDFATSGGSPIFVAIDGAVRCALSMGDRMRSDTPALLEKLRQRGIQVGVLSGDHPELVAHSAASLGVDPKLTRGGVTPEEKRDFIQALRAQAPEAVIVMVGDGVNDAIAMQQADVGIAVFDGAQAALVAADIFVTREGLAPIGLLLDGTGHVMHTIHRNLAGSAVYNALGITAAALGFVTPLVAAVAMPFSSLFVIASSLLQKSFQPAAAEAIVADTAAAPLPMTPAPGEPR</sequence>
<dbReference type="GO" id="GO:0055070">
    <property type="term" value="P:copper ion homeostasis"/>
    <property type="evidence" value="ECO:0007669"/>
    <property type="project" value="TreeGrafter"/>
</dbReference>